<name>T0M6F6_COLGC</name>
<proteinExistence type="predicted"/>
<feature type="region of interest" description="Disordered" evidence="1">
    <location>
        <begin position="418"/>
        <end position="442"/>
    </location>
</feature>
<dbReference type="OrthoDB" id="4789824at2759"/>
<protein>
    <submittedName>
        <fullName evidence="2">Uncharacterized protein</fullName>
    </submittedName>
</protein>
<evidence type="ECO:0000313" key="3">
    <source>
        <dbReference type="Proteomes" id="UP000015530"/>
    </source>
</evidence>
<dbReference type="HOGENOM" id="CLU_642511_0_0_1"/>
<dbReference type="EMBL" id="AMYD01000729">
    <property type="protein sequence ID" value="EQB56465.1"/>
    <property type="molecule type" value="Genomic_DNA"/>
</dbReference>
<organism evidence="2 3">
    <name type="scientific">Colletotrichum gloeosporioides (strain Cg-14)</name>
    <name type="common">Anthracnose fungus</name>
    <name type="synonym">Glomerella cingulata</name>
    <dbReference type="NCBI Taxonomy" id="1237896"/>
    <lineage>
        <taxon>Eukaryota</taxon>
        <taxon>Fungi</taxon>
        <taxon>Dikarya</taxon>
        <taxon>Ascomycota</taxon>
        <taxon>Pezizomycotina</taxon>
        <taxon>Sordariomycetes</taxon>
        <taxon>Hypocreomycetidae</taxon>
        <taxon>Glomerellales</taxon>
        <taxon>Glomerellaceae</taxon>
        <taxon>Colletotrichum</taxon>
        <taxon>Colletotrichum gloeosporioides species complex</taxon>
    </lineage>
</organism>
<reference evidence="3" key="1">
    <citation type="journal article" date="2013" name="Mol. Plant Microbe Interact.">
        <title>Global aspects of pacC regulation of pathogenicity genes in Colletotrichum gloeosporioides as revealed by transcriptome analysis.</title>
        <authorList>
            <person name="Alkan N."/>
            <person name="Meng X."/>
            <person name="Friedlander G."/>
            <person name="Reuveni E."/>
            <person name="Sukno S."/>
            <person name="Sherman A."/>
            <person name="Thon M."/>
            <person name="Fluhr R."/>
            <person name="Prusky D."/>
        </authorList>
    </citation>
    <scope>NUCLEOTIDE SEQUENCE [LARGE SCALE GENOMIC DNA]</scope>
    <source>
        <strain evidence="3">Cg-14</strain>
    </source>
</reference>
<accession>T0M6F6</accession>
<comment type="caution">
    <text evidence="2">The sequence shown here is derived from an EMBL/GenBank/DDBJ whole genome shotgun (WGS) entry which is preliminary data.</text>
</comment>
<gene>
    <name evidence="2" type="ORF">CGLO_03539</name>
</gene>
<evidence type="ECO:0000256" key="1">
    <source>
        <dbReference type="SAM" id="MobiDB-lite"/>
    </source>
</evidence>
<dbReference type="AlphaFoldDB" id="T0M6F6"/>
<sequence>MEAQKPSTKRPKVYRRSEPEFVEHINMAEGILNMIEKDTALGLDLTVPKRFIRHFLHPKHNDETRQKRNQEISALPERFECEDAENEASCECQVHLDETLTLRKLDNNMEPQPWFHHYDPTLAERDPLPSPFTDQTGRRLPLLAEIQSNLQQLWIDEPDMSLDRFQVTPHLWAVCQLASIDQLEALLGDLCSGKITWKDIHKRATMFLDDSPDSLFACKVLDLQTYDMSALKEVSEHVISREAFWGPQAVEKYKEMLCNIGFEGAGNMVLRLCPRHRWDNAQYAFEPLEQTADSLRVRFRFLPDTRQKLGKERAHALVWDGNLARDPEEFLRHYPLERDYDHNICLVNVANSTTHELRNGQVIEIKSKIPGRRPEFLLWEMRYKTRLMVTMISAAQPEALEAHDVAYENLMHISTRGPDWTRRTYDDEDDDNSDDNSYVEQA</sequence>
<dbReference type="Proteomes" id="UP000015530">
    <property type="component" value="Unassembled WGS sequence"/>
</dbReference>
<evidence type="ECO:0000313" key="2">
    <source>
        <dbReference type="EMBL" id="EQB56465.1"/>
    </source>
</evidence>